<dbReference type="CDD" id="cd22114">
    <property type="entry name" value="F-box_FBXL1"/>
    <property type="match status" value="1"/>
</dbReference>
<keyword evidence="4" id="KW-1185">Reference proteome</keyword>
<reference evidence="3 4" key="1">
    <citation type="journal article" date="2014" name="Nat. Genet.">
        <title>Whole-genome sequence of a flatfish provides insights into ZW sex chromosome evolution and adaptation to a benthic lifestyle.</title>
        <authorList>
            <person name="Chen S."/>
            <person name="Zhang G."/>
            <person name="Shao C."/>
            <person name="Huang Q."/>
            <person name="Liu G."/>
            <person name="Zhang P."/>
            <person name="Song W."/>
            <person name="An N."/>
            <person name="Chalopin D."/>
            <person name="Volff J.N."/>
            <person name="Hong Y."/>
            <person name="Li Q."/>
            <person name="Sha Z."/>
            <person name="Zhou H."/>
            <person name="Xie M."/>
            <person name="Yu Q."/>
            <person name="Liu Y."/>
            <person name="Xiang H."/>
            <person name="Wang N."/>
            <person name="Wu K."/>
            <person name="Yang C."/>
            <person name="Zhou Q."/>
            <person name="Liao X."/>
            <person name="Yang L."/>
            <person name="Hu Q."/>
            <person name="Zhang J."/>
            <person name="Meng L."/>
            <person name="Jin L."/>
            <person name="Tian Y."/>
            <person name="Lian J."/>
            <person name="Yang J."/>
            <person name="Miao G."/>
            <person name="Liu S."/>
            <person name="Liang Z."/>
            <person name="Yan F."/>
            <person name="Li Y."/>
            <person name="Sun B."/>
            <person name="Zhang H."/>
            <person name="Zhang J."/>
            <person name="Zhu Y."/>
            <person name="Du M."/>
            <person name="Zhao Y."/>
            <person name="Schartl M."/>
            <person name="Tang Q."/>
            <person name="Wang J."/>
        </authorList>
    </citation>
    <scope>NUCLEOTIDE SEQUENCE</scope>
</reference>
<dbReference type="GO" id="GO:0031146">
    <property type="term" value="P:SCF-dependent proteasomal ubiquitin-dependent protein catabolic process"/>
    <property type="evidence" value="ECO:0007669"/>
    <property type="project" value="TreeGrafter"/>
</dbReference>
<sequence>EGLDTECTPTELIQQCSPRHKLQRLNTKDKENDYGHFVLARRPRRKKEISWDQLPDELLLKIFFYLPLQDLLGISRVCKRWHRLRFDESLWHSVDLEGMTQADAALRHVLKTKVTRLRCPRSYVEELRLAGTPLQMAELDLSSSIIPTSVLESIICGCRQLRCLSLEGLQLSDLIISVAQNTHLLQLNLSGCSGFSDAALTDMLQSCSLEQLNLSWCEFSSSHIRGVTENLSSAVTHLNLSGYRETLTLEVKMLVDRCPHIQTLDLDSTLLMADSFPVLAQLKHLQHLSLSRCYHIHVAALDLGTTIPSLCLLDVFGLVPNGHLPVLKKDLPRICINSKPFSTIARPT</sequence>
<dbReference type="GO" id="GO:0019005">
    <property type="term" value="C:SCF ubiquitin ligase complex"/>
    <property type="evidence" value="ECO:0007669"/>
    <property type="project" value="TreeGrafter"/>
</dbReference>
<dbReference type="InterPro" id="IPR036047">
    <property type="entry name" value="F-box-like_dom_sf"/>
</dbReference>
<name>A0A3P8WT45_CYNSE</name>
<dbReference type="Pfam" id="PF12937">
    <property type="entry name" value="F-box-like"/>
    <property type="match status" value="1"/>
</dbReference>
<keyword evidence="1" id="KW-0433">Leucine-rich repeat</keyword>
<dbReference type="SUPFAM" id="SSF81383">
    <property type="entry name" value="F-box domain"/>
    <property type="match status" value="1"/>
</dbReference>
<dbReference type="InterPro" id="IPR001810">
    <property type="entry name" value="F-box_dom"/>
</dbReference>
<dbReference type="OMA" id="NISWCEF"/>
<dbReference type="SUPFAM" id="SSF52047">
    <property type="entry name" value="RNI-like"/>
    <property type="match status" value="1"/>
</dbReference>
<evidence type="ECO:0000259" key="2">
    <source>
        <dbReference type="PROSITE" id="PS50181"/>
    </source>
</evidence>
<dbReference type="AlphaFoldDB" id="A0A3P8WT45"/>
<dbReference type="Gene3D" id="3.80.10.10">
    <property type="entry name" value="Ribonuclease Inhibitor"/>
    <property type="match status" value="1"/>
</dbReference>
<dbReference type="InterPro" id="IPR032675">
    <property type="entry name" value="LRR_dom_sf"/>
</dbReference>
<evidence type="ECO:0000256" key="1">
    <source>
        <dbReference type="ARBA" id="ARBA00022614"/>
    </source>
</evidence>
<accession>A0A3P8WT45</accession>
<dbReference type="SMART" id="SM00256">
    <property type="entry name" value="FBOX"/>
    <property type="match status" value="1"/>
</dbReference>
<dbReference type="Proteomes" id="UP000265120">
    <property type="component" value="Chromosome 14"/>
</dbReference>
<proteinExistence type="predicted"/>
<reference evidence="3" key="2">
    <citation type="submission" date="2025-08" db="UniProtKB">
        <authorList>
            <consortium name="Ensembl"/>
        </authorList>
    </citation>
    <scope>IDENTIFICATION</scope>
</reference>
<evidence type="ECO:0000313" key="4">
    <source>
        <dbReference type="Proteomes" id="UP000265120"/>
    </source>
</evidence>
<evidence type="ECO:0000313" key="3">
    <source>
        <dbReference type="Ensembl" id="ENSCSEP00000029682.1"/>
    </source>
</evidence>
<feature type="domain" description="F-box" evidence="2">
    <location>
        <begin position="48"/>
        <end position="94"/>
    </location>
</feature>
<dbReference type="PANTHER" id="PTHR13318">
    <property type="entry name" value="PARTNER OF PAIRED, ISOFORM B-RELATED"/>
    <property type="match status" value="1"/>
</dbReference>
<dbReference type="Ensembl" id="ENSCSET00000030083.1">
    <property type="protein sequence ID" value="ENSCSEP00000029682.1"/>
    <property type="gene ID" value="ENSCSEG00000018994.1"/>
</dbReference>
<reference evidence="3" key="3">
    <citation type="submission" date="2025-09" db="UniProtKB">
        <authorList>
            <consortium name="Ensembl"/>
        </authorList>
    </citation>
    <scope>IDENTIFICATION</scope>
</reference>
<protein>
    <submittedName>
        <fullName evidence="3">S-phase kinase-associated protein 2, E3 ubiquitin protein ligase</fullName>
    </submittedName>
</protein>
<dbReference type="PROSITE" id="PS50181">
    <property type="entry name" value="FBOX"/>
    <property type="match status" value="1"/>
</dbReference>
<dbReference type="GeneTree" id="ENSGT00390000007918"/>
<organism evidence="3 4">
    <name type="scientific">Cynoglossus semilaevis</name>
    <name type="common">Tongue sole</name>
    <dbReference type="NCBI Taxonomy" id="244447"/>
    <lineage>
        <taxon>Eukaryota</taxon>
        <taxon>Metazoa</taxon>
        <taxon>Chordata</taxon>
        <taxon>Craniata</taxon>
        <taxon>Vertebrata</taxon>
        <taxon>Euteleostomi</taxon>
        <taxon>Actinopterygii</taxon>
        <taxon>Neopterygii</taxon>
        <taxon>Teleostei</taxon>
        <taxon>Neoteleostei</taxon>
        <taxon>Acanthomorphata</taxon>
        <taxon>Carangaria</taxon>
        <taxon>Pleuronectiformes</taxon>
        <taxon>Pleuronectoidei</taxon>
        <taxon>Cynoglossidae</taxon>
        <taxon>Cynoglossinae</taxon>
        <taxon>Cynoglossus</taxon>
    </lineage>
</organism>